<evidence type="ECO:0000313" key="3">
    <source>
        <dbReference type="EMBL" id="GGF76431.1"/>
    </source>
</evidence>
<evidence type="ECO:0000313" key="4">
    <source>
        <dbReference type="Proteomes" id="UP000640509"/>
    </source>
</evidence>
<comment type="similarity">
    <text evidence="1">Belongs to the short-chain dehydrogenases/reductases (SDR) family.</text>
</comment>
<evidence type="ECO:0000256" key="2">
    <source>
        <dbReference type="ARBA" id="ARBA00023002"/>
    </source>
</evidence>
<keyword evidence="4" id="KW-1185">Reference proteome</keyword>
<evidence type="ECO:0008006" key="5">
    <source>
        <dbReference type="Google" id="ProtNLM"/>
    </source>
</evidence>
<protein>
    <recommendedName>
        <fullName evidence="5">Cyclopentanol dehydrogenase</fullName>
    </recommendedName>
</protein>
<proteinExistence type="inferred from homology"/>
<dbReference type="InterPro" id="IPR002347">
    <property type="entry name" value="SDR_fam"/>
</dbReference>
<evidence type="ECO:0000256" key="1">
    <source>
        <dbReference type="ARBA" id="ARBA00006484"/>
    </source>
</evidence>
<dbReference type="Proteomes" id="UP000640509">
    <property type="component" value="Unassembled WGS sequence"/>
</dbReference>
<dbReference type="Pfam" id="PF13561">
    <property type="entry name" value="adh_short_C2"/>
    <property type="match status" value="1"/>
</dbReference>
<dbReference type="PANTHER" id="PTHR42760">
    <property type="entry name" value="SHORT-CHAIN DEHYDROGENASES/REDUCTASES FAMILY MEMBER"/>
    <property type="match status" value="1"/>
</dbReference>
<dbReference type="EMBL" id="BMIV01000014">
    <property type="protein sequence ID" value="GGF76431.1"/>
    <property type="molecule type" value="Genomic_DNA"/>
</dbReference>
<keyword evidence="2" id="KW-0560">Oxidoreductase</keyword>
<sequence length="267" mass="27933">MSTPADWRHAMTDLSGRAALVTGGSRGQGAAEVRLLAECGARVMICDILEGEGMALAEEIGPAAQFRRLDVTSFEEWASAARALHDWAGRADILVNNAGIINRTLIANTEPDAWRRLLDINLTGAFLGIRTMAPLMAAGQGGSIINISSNSAFSGHSDPAYTASKWGLRGLTKSAAMEFAADSIRVNAICPGLIVTGLNRGSPHLGPMIGLTPAGRAGEVEEVAQLALYLASDASMFVTGEDFVIDGGFTAGAAYRRVGVETGIMAR</sequence>
<dbReference type="InterPro" id="IPR020904">
    <property type="entry name" value="Sc_DH/Rdtase_CS"/>
</dbReference>
<dbReference type="PRINTS" id="PR00081">
    <property type="entry name" value="GDHRDH"/>
</dbReference>
<gene>
    <name evidence="3" type="ORF">GCM10011402_31510</name>
</gene>
<dbReference type="PRINTS" id="PR00080">
    <property type="entry name" value="SDRFAMILY"/>
</dbReference>
<dbReference type="PROSITE" id="PS00061">
    <property type="entry name" value="ADH_SHORT"/>
    <property type="match status" value="1"/>
</dbReference>
<reference evidence="4" key="1">
    <citation type="journal article" date="2019" name="Int. J. Syst. Evol. Microbiol.">
        <title>The Global Catalogue of Microorganisms (GCM) 10K type strain sequencing project: providing services to taxonomists for standard genome sequencing and annotation.</title>
        <authorList>
            <consortium name="The Broad Institute Genomics Platform"/>
            <consortium name="The Broad Institute Genome Sequencing Center for Infectious Disease"/>
            <person name="Wu L."/>
            <person name="Ma J."/>
        </authorList>
    </citation>
    <scope>NUCLEOTIDE SEQUENCE [LARGE SCALE GENOMIC DNA]</scope>
    <source>
        <strain evidence="4">CGMCC 1.15419</strain>
    </source>
</reference>
<dbReference type="PANTHER" id="PTHR42760:SF133">
    <property type="entry name" value="3-OXOACYL-[ACYL-CARRIER-PROTEIN] REDUCTASE"/>
    <property type="match status" value="1"/>
</dbReference>
<name>A0ABQ1VL40_9RHOB</name>
<dbReference type="InterPro" id="IPR036291">
    <property type="entry name" value="NAD(P)-bd_dom_sf"/>
</dbReference>
<comment type="caution">
    <text evidence="3">The sequence shown here is derived from an EMBL/GenBank/DDBJ whole genome shotgun (WGS) entry which is preliminary data.</text>
</comment>
<accession>A0ABQ1VL40</accession>
<dbReference type="Gene3D" id="3.40.50.720">
    <property type="entry name" value="NAD(P)-binding Rossmann-like Domain"/>
    <property type="match status" value="1"/>
</dbReference>
<organism evidence="3 4">
    <name type="scientific">Paracoccus acridae</name>
    <dbReference type="NCBI Taxonomy" id="1795310"/>
    <lineage>
        <taxon>Bacteria</taxon>
        <taxon>Pseudomonadati</taxon>
        <taxon>Pseudomonadota</taxon>
        <taxon>Alphaproteobacteria</taxon>
        <taxon>Rhodobacterales</taxon>
        <taxon>Paracoccaceae</taxon>
        <taxon>Paracoccus</taxon>
    </lineage>
</organism>
<dbReference type="SUPFAM" id="SSF51735">
    <property type="entry name" value="NAD(P)-binding Rossmann-fold domains"/>
    <property type="match status" value="1"/>
</dbReference>